<proteinExistence type="predicted"/>
<keyword evidence="1" id="KW-0732">Signal</keyword>
<gene>
    <name evidence="2" type="ORF">ColLi_05114</name>
</gene>
<sequence>MMQQKHRRSGGVWVPALALAAAAAAPAPVRRAPHAPSIAAAIVLGWKEEDAVTTCLKLIET</sequence>
<evidence type="ECO:0000313" key="2">
    <source>
        <dbReference type="EMBL" id="GJC82276.1"/>
    </source>
</evidence>
<accession>A0AA37GJP6</accession>
<name>A0AA37GJP6_9PEZI</name>
<feature type="chain" id="PRO_5041356042" evidence="1">
    <location>
        <begin position="25"/>
        <end position="61"/>
    </location>
</feature>
<dbReference type="Proteomes" id="UP001055172">
    <property type="component" value="Unassembled WGS sequence"/>
</dbReference>
<evidence type="ECO:0000256" key="1">
    <source>
        <dbReference type="SAM" id="SignalP"/>
    </source>
</evidence>
<feature type="signal peptide" evidence="1">
    <location>
        <begin position="1"/>
        <end position="24"/>
    </location>
</feature>
<organism evidence="2 3">
    <name type="scientific">Colletotrichum liriopes</name>
    <dbReference type="NCBI Taxonomy" id="708192"/>
    <lineage>
        <taxon>Eukaryota</taxon>
        <taxon>Fungi</taxon>
        <taxon>Dikarya</taxon>
        <taxon>Ascomycota</taxon>
        <taxon>Pezizomycotina</taxon>
        <taxon>Sordariomycetes</taxon>
        <taxon>Hypocreomycetidae</taxon>
        <taxon>Glomerellales</taxon>
        <taxon>Glomerellaceae</taxon>
        <taxon>Colletotrichum</taxon>
        <taxon>Colletotrichum spaethianum species complex</taxon>
    </lineage>
</organism>
<evidence type="ECO:0000313" key="3">
    <source>
        <dbReference type="Proteomes" id="UP001055172"/>
    </source>
</evidence>
<dbReference type="AlphaFoldDB" id="A0AA37GJP6"/>
<keyword evidence="3" id="KW-1185">Reference proteome</keyword>
<dbReference type="EMBL" id="BPPX01000009">
    <property type="protein sequence ID" value="GJC82276.1"/>
    <property type="molecule type" value="Genomic_DNA"/>
</dbReference>
<protein>
    <submittedName>
        <fullName evidence="2">Uncharacterized protein</fullName>
    </submittedName>
</protein>
<reference evidence="2 3" key="1">
    <citation type="submission" date="2021-07" db="EMBL/GenBank/DDBJ databases">
        <title>Genome data of Colletotrichum spaethianum.</title>
        <authorList>
            <person name="Utami Y.D."/>
            <person name="Hiruma K."/>
        </authorList>
    </citation>
    <scope>NUCLEOTIDE SEQUENCE [LARGE SCALE GENOMIC DNA]</scope>
    <source>
        <strain evidence="2 3">MAFF 242679</strain>
    </source>
</reference>
<comment type="caution">
    <text evidence="2">The sequence shown here is derived from an EMBL/GenBank/DDBJ whole genome shotgun (WGS) entry which is preliminary data.</text>
</comment>